<evidence type="ECO:0000256" key="1">
    <source>
        <dbReference type="SAM" id="Phobius"/>
    </source>
</evidence>
<name>A0A5J4V3P1_9EUKA</name>
<reference evidence="2 3" key="1">
    <citation type="submission" date="2019-03" db="EMBL/GenBank/DDBJ databases">
        <title>Single cell metagenomics reveals metabolic interactions within the superorganism composed of flagellate Streblomastix strix and complex community of Bacteroidetes bacteria on its surface.</title>
        <authorList>
            <person name="Treitli S.C."/>
            <person name="Kolisko M."/>
            <person name="Husnik F."/>
            <person name="Keeling P."/>
            <person name="Hampl V."/>
        </authorList>
    </citation>
    <scope>NUCLEOTIDE SEQUENCE [LARGE SCALE GENOMIC DNA]</scope>
    <source>
        <strain evidence="2">ST1C</strain>
    </source>
</reference>
<dbReference type="Proteomes" id="UP000324800">
    <property type="component" value="Unassembled WGS sequence"/>
</dbReference>
<dbReference type="AlphaFoldDB" id="A0A5J4V3P1"/>
<gene>
    <name evidence="2" type="ORF">EZS28_026939</name>
</gene>
<dbReference type="EMBL" id="SNRW01009745">
    <property type="protein sequence ID" value="KAA6377536.1"/>
    <property type="molecule type" value="Genomic_DNA"/>
</dbReference>
<protein>
    <submittedName>
        <fullName evidence="2">Uncharacterized protein</fullName>
    </submittedName>
</protein>
<proteinExistence type="predicted"/>
<organism evidence="2 3">
    <name type="scientific">Streblomastix strix</name>
    <dbReference type="NCBI Taxonomy" id="222440"/>
    <lineage>
        <taxon>Eukaryota</taxon>
        <taxon>Metamonada</taxon>
        <taxon>Preaxostyla</taxon>
        <taxon>Oxymonadida</taxon>
        <taxon>Streblomastigidae</taxon>
        <taxon>Streblomastix</taxon>
    </lineage>
</organism>
<feature type="transmembrane region" description="Helical" evidence="1">
    <location>
        <begin position="12"/>
        <end position="34"/>
    </location>
</feature>
<comment type="caution">
    <text evidence="2">The sequence shown here is derived from an EMBL/GenBank/DDBJ whole genome shotgun (WGS) entry which is preliminary data.</text>
</comment>
<keyword evidence="1" id="KW-0472">Membrane</keyword>
<accession>A0A5J4V3P1</accession>
<evidence type="ECO:0000313" key="3">
    <source>
        <dbReference type="Proteomes" id="UP000324800"/>
    </source>
</evidence>
<keyword evidence="1" id="KW-1133">Transmembrane helix</keyword>
<keyword evidence="1" id="KW-0812">Transmembrane</keyword>
<sequence length="69" mass="7909">MLYRCITVDIPPVIPLLTILYISSFVSVIALHVLQYKQDGSTFDFECPNQLSILSKVVLFFHVNRALHM</sequence>
<evidence type="ECO:0000313" key="2">
    <source>
        <dbReference type="EMBL" id="KAA6377536.1"/>
    </source>
</evidence>